<evidence type="ECO:0000259" key="2">
    <source>
        <dbReference type="Pfam" id="PF00899"/>
    </source>
</evidence>
<dbReference type="InterPro" id="IPR045886">
    <property type="entry name" value="ThiF/MoeB/HesA"/>
</dbReference>
<name>A0A381XQH7_9ZZZZ</name>
<protein>
    <recommendedName>
        <fullName evidence="2">THIF-type NAD/FAD binding fold domain-containing protein</fullName>
    </recommendedName>
</protein>
<reference evidence="3" key="1">
    <citation type="submission" date="2018-05" db="EMBL/GenBank/DDBJ databases">
        <authorList>
            <person name="Lanie J.A."/>
            <person name="Ng W.-L."/>
            <person name="Kazmierczak K.M."/>
            <person name="Andrzejewski T.M."/>
            <person name="Davidsen T.M."/>
            <person name="Wayne K.J."/>
            <person name="Tettelin H."/>
            <person name="Glass J.I."/>
            <person name="Rusch D."/>
            <person name="Podicherti R."/>
            <person name="Tsui H.-C.T."/>
            <person name="Winkler M.E."/>
        </authorList>
    </citation>
    <scope>NUCLEOTIDE SEQUENCE</scope>
</reference>
<dbReference type="AlphaFoldDB" id="A0A381XQH7"/>
<dbReference type="InterPro" id="IPR000594">
    <property type="entry name" value="ThiF_NAD_FAD-bd"/>
</dbReference>
<proteinExistence type="inferred from homology"/>
<dbReference type="PANTHER" id="PTHR10953">
    <property type="entry name" value="UBIQUITIN-ACTIVATING ENZYME E1"/>
    <property type="match status" value="1"/>
</dbReference>
<dbReference type="PANTHER" id="PTHR10953:SF102">
    <property type="entry name" value="ADENYLYLTRANSFERASE AND SULFURTRANSFERASE MOCS3"/>
    <property type="match status" value="1"/>
</dbReference>
<sequence>VLIVGAGGLGCPIADYLSRAGVGTIGIADFDKINLSNIHRQNLYNSKDIGKYKVNVVKEKIKSINPFTKIKTYKKKITNKNLINIIKSFDIIVDGSDNFKTKFLLNKYSIKYKKILIVGAISKFDGHVFTFDFKDKKTPCLRCFYQSEPSDEILNCEAEGIMGPVAGIIGNIQANEVLKKILKIGKDLNNNILIINLLTLNFRKVAFKKNKNCSCKKH</sequence>
<evidence type="ECO:0000313" key="3">
    <source>
        <dbReference type="EMBL" id="SVA66752.1"/>
    </source>
</evidence>
<comment type="similarity">
    <text evidence="1">Belongs to the HesA/MoeB/ThiF family.</text>
</comment>
<dbReference type="GO" id="GO:0004792">
    <property type="term" value="F:thiosulfate-cyanide sulfurtransferase activity"/>
    <property type="evidence" value="ECO:0007669"/>
    <property type="project" value="TreeGrafter"/>
</dbReference>
<dbReference type="Gene3D" id="3.40.50.720">
    <property type="entry name" value="NAD(P)-binding Rossmann-like Domain"/>
    <property type="match status" value="1"/>
</dbReference>
<organism evidence="3">
    <name type="scientific">marine metagenome</name>
    <dbReference type="NCBI Taxonomy" id="408172"/>
    <lineage>
        <taxon>unclassified sequences</taxon>
        <taxon>metagenomes</taxon>
        <taxon>ecological metagenomes</taxon>
    </lineage>
</organism>
<gene>
    <name evidence="3" type="ORF">METZ01_LOCUS119606</name>
</gene>
<dbReference type="CDD" id="cd00757">
    <property type="entry name" value="ThiF_MoeB_HesA_family"/>
    <property type="match status" value="1"/>
</dbReference>
<dbReference type="GO" id="GO:0005737">
    <property type="term" value="C:cytoplasm"/>
    <property type="evidence" value="ECO:0007669"/>
    <property type="project" value="TreeGrafter"/>
</dbReference>
<dbReference type="SUPFAM" id="SSF69572">
    <property type="entry name" value="Activating enzymes of the ubiquitin-like proteins"/>
    <property type="match status" value="1"/>
</dbReference>
<dbReference type="FunFam" id="3.40.50.720:FF:000080">
    <property type="entry name" value="Thiazole biosynthesis adenylyltransferase ThiF"/>
    <property type="match status" value="1"/>
</dbReference>
<dbReference type="GO" id="GO:0016779">
    <property type="term" value="F:nucleotidyltransferase activity"/>
    <property type="evidence" value="ECO:0007669"/>
    <property type="project" value="TreeGrafter"/>
</dbReference>
<evidence type="ECO:0000256" key="1">
    <source>
        <dbReference type="ARBA" id="ARBA00009919"/>
    </source>
</evidence>
<accession>A0A381XQH7</accession>
<dbReference type="Pfam" id="PF00899">
    <property type="entry name" value="ThiF"/>
    <property type="match status" value="1"/>
</dbReference>
<feature type="non-terminal residue" evidence="3">
    <location>
        <position position="1"/>
    </location>
</feature>
<dbReference type="InterPro" id="IPR035985">
    <property type="entry name" value="Ubiquitin-activating_enz"/>
</dbReference>
<feature type="domain" description="THIF-type NAD/FAD binding fold" evidence="2">
    <location>
        <begin position="1"/>
        <end position="215"/>
    </location>
</feature>
<dbReference type="EMBL" id="UINC01015939">
    <property type="protein sequence ID" value="SVA66752.1"/>
    <property type="molecule type" value="Genomic_DNA"/>
</dbReference>
<dbReference type="GO" id="GO:0008641">
    <property type="term" value="F:ubiquitin-like modifier activating enzyme activity"/>
    <property type="evidence" value="ECO:0007669"/>
    <property type="project" value="InterPro"/>
</dbReference>